<evidence type="ECO:0000313" key="2">
    <source>
        <dbReference type="Proteomes" id="UP000325433"/>
    </source>
</evidence>
<reference evidence="2" key="1">
    <citation type="submission" date="2019-04" db="EMBL/GenBank/DDBJ databases">
        <title>Friends and foes A comparative genomics studyof 23 Aspergillus species from section Flavi.</title>
        <authorList>
            <consortium name="DOE Joint Genome Institute"/>
            <person name="Kjaerbolling I."/>
            <person name="Vesth T."/>
            <person name="Frisvad J.C."/>
            <person name="Nybo J.L."/>
            <person name="Theobald S."/>
            <person name="Kildgaard S."/>
            <person name="Isbrandt T."/>
            <person name="Kuo A."/>
            <person name="Sato A."/>
            <person name="Lyhne E.K."/>
            <person name="Kogle M.E."/>
            <person name="Wiebenga A."/>
            <person name="Kun R.S."/>
            <person name="Lubbers R.J."/>
            <person name="Makela M.R."/>
            <person name="Barry K."/>
            <person name="Chovatia M."/>
            <person name="Clum A."/>
            <person name="Daum C."/>
            <person name="Haridas S."/>
            <person name="He G."/>
            <person name="LaButti K."/>
            <person name="Lipzen A."/>
            <person name="Mondo S."/>
            <person name="Riley R."/>
            <person name="Salamov A."/>
            <person name="Simmons B.A."/>
            <person name="Magnuson J.K."/>
            <person name="Henrissat B."/>
            <person name="Mortensen U.H."/>
            <person name="Larsen T.O."/>
            <person name="Devries R.P."/>
            <person name="Grigoriev I.V."/>
            <person name="Machida M."/>
            <person name="Baker S.E."/>
            <person name="Andersen M.R."/>
        </authorList>
    </citation>
    <scope>NUCLEOTIDE SEQUENCE [LARGE SCALE GENOMIC DNA]</scope>
    <source>
        <strain evidence="2">CBS 130015</strain>
    </source>
</reference>
<dbReference type="EMBL" id="ML738293">
    <property type="protein sequence ID" value="KAE8319884.1"/>
    <property type="molecule type" value="Genomic_DNA"/>
</dbReference>
<protein>
    <submittedName>
        <fullName evidence="1">Uncharacterized protein</fullName>
    </submittedName>
</protein>
<proteinExistence type="predicted"/>
<organism evidence="1 2">
    <name type="scientific">Aspergillus transmontanensis</name>
    <dbReference type="NCBI Taxonomy" id="1034304"/>
    <lineage>
        <taxon>Eukaryota</taxon>
        <taxon>Fungi</taxon>
        <taxon>Dikarya</taxon>
        <taxon>Ascomycota</taxon>
        <taxon>Pezizomycotina</taxon>
        <taxon>Eurotiomycetes</taxon>
        <taxon>Eurotiomycetidae</taxon>
        <taxon>Eurotiales</taxon>
        <taxon>Aspergillaceae</taxon>
        <taxon>Aspergillus</taxon>
        <taxon>Aspergillus subgen. Circumdati</taxon>
    </lineage>
</organism>
<name>A0A5N6WGA0_9EURO</name>
<accession>A0A5N6WGA0</accession>
<sequence length="65" mass="7324">MGADYGVLSCPVRWIEPCRDWGQYVFMVHVVTPIVQHTVQIVDMLAHCSQSDSSRVPDTAYLIMA</sequence>
<feature type="non-terminal residue" evidence="1">
    <location>
        <position position="65"/>
    </location>
</feature>
<dbReference type="AlphaFoldDB" id="A0A5N6WGA0"/>
<evidence type="ECO:0000313" key="1">
    <source>
        <dbReference type="EMBL" id="KAE8319884.1"/>
    </source>
</evidence>
<gene>
    <name evidence="1" type="ORF">BDV41DRAFT_518903</name>
</gene>
<keyword evidence="2" id="KW-1185">Reference proteome</keyword>
<dbReference type="Proteomes" id="UP000325433">
    <property type="component" value="Unassembled WGS sequence"/>
</dbReference>